<dbReference type="OrthoDB" id="9793799at2"/>
<dbReference type="Gene3D" id="3.30.240.20">
    <property type="entry name" value="bsu07140 like domains"/>
    <property type="match status" value="1"/>
</dbReference>
<protein>
    <recommendedName>
        <fullName evidence="8">YetF C-terminal domain-containing protein</fullName>
    </recommendedName>
</protein>
<evidence type="ECO:0000256" key="1">
    <source>
        <dbReference type="ARBA" id="ARBA00004651"/>
    </source>
</evidence>
<comment type="subcellular location">
    <subcellularLocation>
        <location evidence="1">Cell membrane</location>
        <topology evidence="1">Multi-pass membrane protein</topology>
    </subcellularLocation>
</comment>
<dbReference type="GO" id="GO:0005886">
    <property type="term" value="C:plasma membrane"/>
    <property type="evidence" value="ECO:0007669"/>
    <property type="project" value="UniProtKB-SubCell"/>
</dbReference>
<accession>A0A1T5KH32</accession>
<dbReference type="STRING" id="428993.SAMN06296058_1711"/>
<dbReference type="Pfam" id="PF04239">
    <property type="entry name" value="DUF421"/>
    <property type="match status" value="1"/>
</dbReference>
<feature type="domain" description="YetF C-terminal" evidence="8">
    <location>
        <begin position="95"/>
        <end position="163"/>
    </location>
</feature>
<evidence type="ECO:0000256" key="6">
    <source>
        <dbReference type="ARBA" id="ARBA00023136"/>
    </source>
</evidence>
<keyword evidence="10" id="KW-1185">Reference proteome</keyword>
<evidence type="ECO:0000256" key="2">
    <source>
        <dbReference type="ARBA" id="ARBA00006448"/>
    </source>
</evidence>
<keyword evidence="3" id="KW-1003">Cell membrane</keyword>
<evidence type="ECO:0000313" key="10">
    <source>
        <dbReference type="Proteomes" id="UP000190341"/>
    </source>
</evidence>
<name>A0A1T5KH32_9GAMM</name>
<dbReference type="PANTHER" id="PTHR34582">
    <property type="entry name" value="UPF0702 TRANSMEMBRANE PROTEIN YCAP"/>
    <property type="match status" value="1"/>
</dbReference>
<comment type="similarity">
    <text evidence="2">Belongs to the UPF0702 family.</text>
</comment>
<evidence type="ECO:0000256" key="7">
    <source>
        <dbReference type="SAM" id="Phobius"/>
    </source>
</evidence>
<evidence type="ECO:0000256" key="4">
    <source>
        <dbReference type="ARBA" id="ARBA00022692"/>
    </source>
</evidence>
<keyword evidence="6 7" id="KW-0472">Membrane</keyword>
<sequence length="164" mass="17987">MSHPNFSHDLFDLAMPWWVFIARAVIVYFVLLAMIRVSGKRTMGQFTAFDMLLVVLLGNAVQNALLGPDTSVGGGLLLAATLIGLNWLVGLASARSARVEALVEGSPVLLAREGQVYKQVLRRELISKEDFEKAMREEGVDDVGDIHMAVLETNGHITIIQRNA</sequence>
<keyword evidence="4 7" id="KW-0812">Transmembrane</keyword>
<gene>
    <name evidence="9" type="ORF">SAMN06296058_1711</name>
</gene>
<feature type="transmembrane region" description="Helical" evidence="7">
    <location>
        <begin position="72"/>
        <end position="92"/>
    </location>
</feature>
<dbReference type="InterPro" id="IPR023090">
    <property type="entry name" value="UPF0702_alpha/beta_dom_sf"/>
</dbReference>
<organism evidence="9 10">
    <name type="scientific">Pseudoxanthomonas indica</name>
    <dbReference type="NCBI Taxonomy" id="428993"/>
    <lineage>
        <taxon>Bacteria</taxon>
        <taxon>Pseudomonadati</taxon>
        <taxon>Pseudomonadota</taxon>
        <taxon>Gammaproteobacteria</taxon>
        <taxon>Lysobacterales</taxon>
        <taxon>Lysobacteraceae</taxon>
        <taxon>Pseudoxanthomonas</taxon>
    </lineage>
</organism>
<dbReference type="PANTHER" id="PTHR34582:SF6">
    <property type="entry name" value="UPF0702 TRANSMEMBRANE PROTEIN YCAP"/>
    <property type="match status" value="1"/>
</dbReference>
<evidence type="ECO:0000259" key="8">
    <source>
        <dbReference type="Pfam" id="PF04239"/>
    </source>
</evidence>
<keyword evidence="5 7" id="KW-1133">Transmembrane helix</keyword>
<evidence type="ECO:0000256" key="5">
    <source>
        <dbReference type="ARBA" id="ARBA00022989"/>
    </source>
</evidence>
<feature type="transmembrane region" description="Helical" evidence="7">
    <location>
        <begin position="15"/>
        <end position="35"/>
    </location>
</feature>
<evidence type="ECO:0000256" key="3">
    <source>
        <dbReference type="ARBA" id="ARBA00022475"/>
    </source>
</evidence>
<dbReference type="Proteomes" id="UP000190341">
    <property type="component" value="Unassembled WGS sequence"/>
</dbReference>
<reference evidence="9 10" key="1">
    <citation type="submission" date="2017-02" db="EMBL/GenBank/DDBJ databases">
        <authorList>
            <person name="Peterson S.W."/>
        </authorList>
    </citation>
    <scope>NUCLEOTIDE SEQUENCE [LARGE SCALE GENOMIC DNA]</scope>
    <source>
        <strain evidence="9 10">P15</strain>
    </source>
</reference>
<dbReference type="EMBL" id="FUZV01000001">
    <property type="protein sequence ID" value="SKC63034.1"/>
    <property type="molecule type" value="Genomic_DNA"/>
</dbReference>
<proteinExistence type="inferred from homology"/>
<dbReference type="AlphaFoldDB" id="A0A1T5KH32"/>
<dbReference type="InterPro" id="IPR007353">
    <property type="entry name" value="DUF421"/>
</dbReference>
<evidence type="ECO:0000313" key="9">
    <source>
        <dbReference type="EMBL" id="SKC63034.1"/>
    </source>
</evidence>
<dbReference type="RefSeq" id="WP_079724480.1">
    <property type="nucleotide sequence ID" value="NZ_BMCL01000002.1"/>
</dbReference>
<feature type="transmembrane region" description="Helical" evidence="7">
    <location>
        <begin position="47"/>
        <end position="66"/>
    </location>
</feature>